<protein>
    <submittedName>
        <fullName evidence="2">Uncharacterized protein</fullName>
    </submittedName>
</protein>
<feature type="region of interest" description="Disordered" evidence="1">
    <location>
        <begin position="1"/>
        <end position="21"/>
    </location>
</feature>
<proteinExistence type="predicted"/>
<evidence type="ECO:0000313" key="3">
    <source>
        <dbReference type="Proteomes" id="UP000799757"/>
    </source>
</evidence>
<gene>
    <name evidence="2" type="ORF">K505DRAFT_362100</name>
</gene>
<keyword evidence="3" id="KW-1185">Reference proteome</keyword>
<dbReference type="Proteomes" id="UP000799757">
    <property type="component" value="Unassembled WGS sequence"/>
</dbReference>
<evidence type="ECO:0000256" key="1">
    <source>
        <dbReference type="SAM" id="MobiDB-lite"/>
    </source>
</evidence>
<name>A0A6A6XB08_9PLEO</name>
<evidence type="ECO:0000313" key="2">
    <source>
        <dbReference type="EMBL" id="KAF2793344.1"/>
    </source>
</evidence>
<feature type="compositionally biased region" description="Low complexity" evidence="1">
    <location>
        <begin position="1"/>
        <end position="20"/>
    </location>
</feature>
<dbReference type="EMBL" id="MU001932">
    <property type="protein sequence ID" value="KAF2793344.1"/>
    <property type="molecule type" value="Genomic_DNA"/>
</dbReference>
<organism evidence="2 3">
    <name type="scientific">Melanomma pulvis-pyrius CBS 109.77</name>
    <dbReference type="NCBI Taxonomy" id="1314802"/>
    <lineage>
        <taxon>Eukaryota</taxon>
        <taxon>Fungi</taxon>
        <taxon>Dikarya</taxon>
        <taxon>Ascomycota</taxon>
        <taxon>Pezizomycotina</taxon>
        <taxon>Dothideomycetes</taxon>
        <taxon>Pleosporomycetidae</taxon>
        <taxon>Pleosporales</taxon>
        <taxon>Melanommataceae</taxon>
        <taxon>Melanomma</taxon>
    </lineage>
</organism>
<sequence>MHADAAAPAAASTSSACRASGFPQRRKMTCMGSLIVTAAPDLDTGPSLAHLWPSLALFGPISPQPGQAPEPPQALSSSLRLARLGRVCTETATADRPSRAAPSSPPLRPAAAAD</sequence>
<accession>A0A6A6XB08</accession>
<reference evidence="2" key="1">
    <citation type="journal article" date="2020" name="Stud. Mycol.">
        <title>101 Dothideomycetes genomes: a test case for predicting lifestyles and emergence of pathogens.</title>
        <authorList>
            <person name="Haridas S."/>
            <person name="Albert R."/>
            <person name="Binder M."/>
            <person name="Bloem J."/>
            <person name="Labutti K."/>
            <person name="Salamov A."/>
            <person name="Andreopoulos B."/>
            <person name="Baker S."/>
            <person name="Barry K."/>
            <person name="Bills G."/>
            <person name="Bluhm B."/>
            <person name="Cannon C."/>
            <person name="Castanera R."/>
            <person name="Culley D."/>
            <person name="Daum C."/>
            <person name="Ezra D."/>
            <person name="Gonzalez J."/>
            <person name="Henrissat B."/>
            <person name="Kuo A."/>
            <person name="Liang C."/>
            <person name="Lipzen A."/>
            <person name="Lutzoni F."/>
            <person name="Magnuson J."/>
            <person name="Mondo S."/>
            <person name="Nolan M."/>
            <person name="Ohm R."/>
            <person name="Pangilinan J."/>
            <person name="Park H.-J."/>
            <person name="Ramirez L."/>
            <person name="Alfaro M."/>
            <person name="Sun H."/>
            <person name="Tritt A."/>
            <person name="Yoshinaga Y."/>
            <person name="Zwiers L.-H."/>
            <person name="Turgeon B."/>
            <person name="Goodwin S."/>
            <person name="Spatafora J."/>
            <person name="Crous P."/>
            <person name="Grigoriev I."/>
        </authorList>
    </citation>
    <scope>NUCLEOTIDE SEQUENCE</scope>
    <source>
        <strain evidence="2">CBS 109.77</strain>
    </source>
</reference>
<feature type="compositionally biased region" description="Low complexity" evidence="1">
    <location>
        <begin position="92"/>
        <end position="102"/>
    </location>
</feature>
<feature type="region of interest" description="Disordered" evidence="1">
    <location>
        <begin position="89"/>
        <end position="114"/>
    </location>
</feature>
<dbReference type="AlphaFoldDB" id="A0A6A6XB08"/>